<dbReference type="CDD" id="cd17320">
    <property type="entry name" value="MFS_MdfA_MDR_like"/>
    <property type="match status" value="1"/>
</dbReference>
<dbReference type="GO" id="GO:0042910">
    <property type="term" value="F:xenobiotic transmembrane transporter activity"/>
    <property type="evidence" value="ECO:0007669"/>
    <property type="project" value="InterPro"/>
</dbReference>
<dbReference type="AlphaFoldDB" id="A0A7X8SKF7"/>
<dbReference type="Pfam" id="PF07690">
    <property type="entry name" value="MFS_1"/>
    <property type="match status" value="1"/>
</dbReference>
<dbReference type="InterPro" id="IPR036259">
    <property type="entry name" value="MFS_trans_sf"/>
</dbReference>
<dbReference type="EMBL" id="JABAIL010000003">
    <property type="protein sequence ID" value="NLR91763.1"/>
    <property type="molecule type" value="Genomic_DNA"/>
</dbReference>
<feature type="transmembrane region" description="Helical" evidence="8">
    <location>
        <begin position="303"/>
        <end position="323"/>
    </location>
</feature>
<dbReference type="Proteomes" id="UP000585050">
    <property type="component" value="Unassembled WGS sequence"/>
</dbReference>
<evidence type="ECO:0000259" key="9">
    <source>
        <dbReference type="PROSITE" id="PS50850"/>
    </source>
</evidence>
<comment type="subcellular location">
    <subcellularLocation>
        <location evidence="1">Cell membrane</location>
        <topology evidence="1">Multi-pass membrane protein</topology>
    </subcellularLocation>
</comment>
<organism evidence="10 11">
    <name type="scientific">Flammeovirga agarivorans</name>
    <dbReference type="NCBI Taxonomy" id="2726742"/>
    <lineage>
        <taxon>Bacteria</taxon>
        <taxon>Pseudomonadati</taxon>
        <taxon>Bacteroidota</taxon>
        <taxon>Cytophagia</taxon>
        <taxon>Cytophagales</taxon>
        <taxon>Flammeovirgaceae</taxon>
        <taxon>Flammeovirga</taxon>
    </lineage>
</organism>
<reference evidence="10 11" key="1">
    <citation type="submission" date="2020-04" db="EMBL/GenBank/DDBJ databases">
        <title>Flammeovirga sp. SR4, a novel species isolated from seawater.</title>
        <authorList>
            <person name="Wang X."/>
        </authorList>
    </citation>
    <scope>NUCLEOTIDE SEQUENCE [LARGE SCALE GENOMIC DNA]</scope>
    <source>
        <strain evidence="10 11">SR4</strain>
    </source>
</reference>
<dbReference type="InterPro" id="IPR004812">
    <property type="entry name" value="Efflux_drug-R_Bcr/CmlA"/>
</dbReference>
<evidence type="ECO:0000313" key="10">
    <source>
        <dbReference type="EMBL" id="NLR91763.1"/>
    </source>
</evidence>
<protein>
    <submittedName>
        <fullName evidence="10">Multidrug effflux MFS transporter</fullName>
    </submittedName>
</protein>
<dbReference type="PANTHER" id="PTHR23502:SF132">
    <property type="entry name" value="POLYAMINE TRANSPORTER 2-RELATED"/>
    <property type="match status" value="1"/>
</dbReference>
<proteinExistence type="inferred from homology"/>
<dbReference type="GO" id="GO:0005886">
    <property type="term" value="C:plasma membrane"/>
    <property type="evidence" value="ECO:0007669"/>
    <property type="project" value="UniProtKB-SubCell"/>
</dbReference>
<feature type="transmembrane region" description="Helical" evidence="8">
    <location>
        <begin position="74"/>
        <end position="92"/>
    </location>
</feature>
<evidence type="ECO:0000256" key="1">
    <source>
        <dbReference type="ARBA" id="ARBA00004651"/>
    </source>
</evidence>
<feature type="transmembrane region" description="Helical" evidence="8">
    <location>
        <begin position="48"/>
        <end position="67"/>
    </location>
</feature>
<keyword evidence="7 8" id="KW-0472">Membrane</keyword>
<evidence type="ECO:0000256" key="7">
    <source>
        <dbReference type="ARBA" id="ARBA00023136"/>
    </source>
</evidence>
<evidence type="ECO:0000313" key="11">
    <source>
        <dbReference type="Proteomes" id="UP000585050"/>
    </source>
</evidence>
<dbReference type="InterPro" id="IPR020846">
    <property type="entry name" value="MFS_dom"/>
</dbReference>
<keyword evidence="11" id="KW-1185">Reference proteome</keyword>
<gene>
    <name evidence="10" type="ORF">HGP29_11125</name>
</gene>
<feature type="transmembrane region" description="Helical" evidence="8">
    <location>
        <begin position="210"/>
        <end position="233"/>
    </location>
</feature>
<dbReference type="PANTHER" id="PTHR23502">
    <property type="entry name" value="MAJOR FACILITATOR SUPERFAMILY"/>
    <property type="match status" value="1"/>
</dbReference>
<feature type="transmembrane region" description="Helical" evidence="8">
    <location>
        <begin position="275"/>
        <end position="297"/>
    </location>
</feature>
<evidence type="ECO:0000256" key="3">
    <source>
        <dbReference type="ARBA" id="ARBA00022448"/>
    </source>
</evidence>
<accession>A0A7X8SKF7</accession>
<comment type="similarity">
    <text evidence="2">Belongs to the major facilitator superfamily. Bcr/CmlA family.</text>
</comment>
<feature type="transmembrane region" description="Helical" evidence="8">
    <location>
        <begin position="245"/>
        <end position="263"/>
    </location>
</feature>
<evidence type="ECO:0000256" key="5">
    <source>
        <dbReference type="ARBA" id="ARBA00022692"/>
    </source>
</evidence>
<feature type="transmembrane region" description="Helical" evidence="8">
    <location>
        <begin position="133"/>
        <end position="153"/>
    </location>
</feature>
<evidence type="ECO:0000256" key="2">
    <source>
        <dbReference type="ARBA" id="ARBA00006236"/>
    </source>
</evidence>
<dbReference type="NCBIfam" id="TIGR00710">
    <property type="entry name" value="efflux_Bcr_CflA"/>
    <property type="match status" value="1"/>
</dbReference>
<keyword evidence="4" id="KW-1003">Cell membrane</keyword>
<keyword evidence="6 8" id="KW-1133">Transmembrane helix</keyword>
<name>A0A7X8SKF7_9BACT</name>
<dbReference type="Gene3D" id="1.20.1720.10">
    <property type="entry name" value="Multidrug resistance protein D"/>
    <property type="match status" value="1"/>
</dbReference>
<dbReference type="PROSITE" id="PS50850">
    <property type="entry name" value="MFS"/>
    <property type="match status" value="1"/>
</dbReference>
<feature type="transmembrane region" description="Helical" evidence="8">
    <location>
        <begin position="366"/>
        <end position="386"/>
    </location>
</feature>
<dbReference type="InterPro" id="IPR011701">
    <property type="entry name" value="MFS"/>
</dbReference>
<feature type="transmembrane region" description="Helical" evidence="8">
    <location>
        <begin position="159"/>
        <end position="179"/>
    </location>
</feature>
<dbReference type="InterPro" id="IPR005829">
    <property type="entry name" value="Sugar_transporter_CS"/>
</dbReference>
<sequence>MNKKERNFFVLLLGALAMIGPFNIDTCLPALGQIAEDFGVPFQKVELSMSLFFFFFGFGQLFGGYYSDRLGRKWIVSAGLIIATIGSVFLVFTQSLEMFYGGRALQAIGGGFVGVSIAAIVRDRFQGKEAASIMSLVMMIAMGAPLVAPTIGAGLLQQFGWPSIFIFIAIYMVAVFIPLQLKVTNRVPENASNMTFFKGIKTVYSNKPALAYMSAMAVPSGALYTYLTTAPFVYQEYFGLNASNFALLFGLNGGALIIMNKLNSVLVKTYSPRKLLHIGLGIHISTLAIILSTISVAEPNMYIVLPLLTAHLSSLGFLSGNATSIALEKYQKNVAGLANSQMRVVGIAIGSLAGAIASSFNNGTLFPPFIVMFTCSTLGILLYVTLKKHDLDRRSI</sequence>
<dbReference type="GO" id="GO:1990961">
    <property type="term" value="P:xenobiotic detoxification by transmembrane export across the plasma membrane"/>
    <property type="evidence" value="ECO:0007669"/>
    <property type="project" value="InterPro"/>
</dbReference>
<evidence type="ECO:0000256" key="8">
    <source>
        <dbReference type="SAM" id="Phobius"/>
    </source>
</evidence>
<evidence type="ECO:0000256" key="4">
    <source>
        <dbReference type="ARBA" id="ARBA00022475"/>
    </source>
</evidence>
<feature type="domain" description="Major facilitator superfamily (MFS) profile" evidence="9">
    <location>
        <begin position="9"/>
        <end position="391"/>
    </location>
</feature>
<evidence type="ECO:0000256" key="6">
    <source>
        <dbReference type="ARBA" id="ARBA00022989"/>
    </source>
</evidence>
<keyword evidence="5 8" id="KW-0812">Transmembrane</keyword>
<comment type="caution">
    <text evidence="10">The sequence shown here is derived from an EMBL/GenBank/DDBJ whole genome shotgun (WGS) entry which is preliminary data.</text>
</comment>
<keyword evidence="3" id="KW-0813">Transport</keyword>
<dbReference type="PROSITE" id="PS00216">
    <property type="entry name" value="SUGAR_TRANSPORT_1"/>
    <property type="match status" value="1"/>
</dbReference>
<dbReference type="RefSeq" id="WP_168882477.1">
    <property type="nucleotide sequence ID" value="NZ_JABAIL010000003.1"/>
</dbReference>
<feature type="transmembrane region" description="Helical" evidence="8">
    <location>
        <begin position="104"/>
        <end position="121"/>
    </location>
</feature>
<feature type="transmembrane region" description="Helical" evidence="8">
    <location>
        <begin position="344"/>
        <end position="360"/>
    </location>
</feature>
<dbReference type="SUPFAM" id="SSF103473">
    <property type="entry name" value="MFS general substrate transporter"/>
    <property type="match status" value="1"/>
</dbReference>